<gene>
    <name evidence="2" type="ORF">SAMN05444682_108271</name>
</gene>
<protein>
    <submittedName>
        <fullName evidence="2">C-terminal domain of CHU protein family protein</fullName>
    </submittedName>
</protein>
<name>A0A1I3Q6L6_9SPHI</name>
<dbReference type="Gene3D" id="2.60.40.4070">
    <property type="match status" value="1"/>
</dbReference>
<evidence type="ECO:0000313" key="2">
    <source>
        <dbReference type="EMBL" id="SFJ29047.1"/>
    </source>
</evidence>
<dbReference type="OrthoDB" id="9758406at2"/>
<feature type="domain" description="LTD" evidence="1">
    <location>
        <begin position="44"/>
        <end position="161"/>
    </location>
</feature>
<keyword evidence="3" id="KW-1185">Reference proteome</keyword>
<sequence length="321" mass="35766">MKNNLFLLSSLLPMFLSLLQSDDSSLQQLQRGYYLQNGILSVEPGDIIINEILSNPKSDGVDFVELYNYSGKTIDLQHLYIAGVNSKGVAGSRKKVTERSILIYPDEYKVLTTSPSIIRQHYPHSDPTTFIEMRTLPNFNNETGGVVVYSNGTPIDSLFYTSEMQSPFLAIPKGISLERQHFSTPTNLPGNFRSAATATGGATPGYQNSQSPVDAERYGFFLKSRTFSPDNDGFEDELEITYLLQQNGFMTNIDVYNANGQLVKKLQRNQSLATQGRITWDGLSDAGQRLPIGIYVAVVETYHPEGTTKMYRLSFVLAARL</sequence>
<evidence type="ECO:0000259" key="1">
    <source>
        <dbReference type="Pfam" id="PF00932"/>
    </source>
</evidence>
<dbReference type="Pfam" id="PF00932">
    <property type="entry name" value="LTD"/>
    <property type="match status" value="1"/>
</dbReference>
<dbReference type="EMBL" id="FOQO01000008">
    <property type="protein sequence ID" value="SFJ29047.1"/>
    <property type="molecule type" value="Genomic_DNA"/>
</dbReference>
<proteinExistence type="predicted"/>
<dbReference type="Pfam" id="PF13585">
    <property type="entry name" value="CHU_C"/>
    <property type="match status" value="1"/>
</dbReference>
<reference evidence="2 3" key="1">
    <citation type="submission" date="2016-10" db="EMBL/GenBank/DDBJ databases">
        <authorList>
            <person name="de Groot N.N."/>
        </authorList>
    </citation>
    <scope>NUCLEOTIDE SEQUENCE [LARGE SCALE GENOMIC DNA]</scope>
    <source>
        <strain evidence="2 3">RK1</strain>
    </source>
</reference>
<dbReference type="Proteomes" id="UP000198670">
    <property type="component" value="Unassembled WGS sequence"/>
</dbReference>
<dbReference type="AlphaFoldDB" id="A0A1I3Q6L6"/>
<organism evidence="2 3">
    <name type="scientific">Parapedobacter indicus</name>
    <dbReference type="NCBI Taxonomy" id="1477437"/>
    <lineage>
        <taxon>Bacteria</taxon>
        <taxon>Pseudomonadati</taxon>
        <taxon>Bacteroidota</taxon>
        <taxon>Sphingobacteriia</taxon>
        <taxon>Sphingobacteriales</taxon>
        <taxon>Sphingobacteriaceae</taxon>
        <taxon>Parapedobacter</taxon>
    </lineage>
</organism>
<accession>A0A1I3Q6L6</accession>
<evidence type="ECO:0000313" key="3">
    <source>
        <dbReference type="Proteomes" id="UP000198670"/>
    </source>
</evidence>
<dbReference type="STRING" id="1477437.SAMN05444682_108271"/>
<dbReference type="InterPro" id="IPR001322">
    <property type="entry name" value="Lamin_tail_dom"/>
</dbReference>
<dbReference type="RefSeq" id="WP_090628834.1">
    <property type="nucleotide sequence ID" value="NZ_FOQO01000008.1"/>
</dbReference>